<sequence>MSKIKVVAVALPAASALAATTAPANYSDAYQVALPASAAHQAADATWLLFGHAPAWVQHLMQLRDSLVRPFRLKTSPPATPRPDGQRLVPGSRLGPFQVFSVAPHEVILGQDDRHLDFRVSVLLTPSGPATVGVVSTVVWFHNWFGRGYFAVVRPLHRLVVPALLRNALRQVPGHSAAR</sequence>
<proteinExistence type="predicted"/>
<dbReference type="InterPro" id="IPR021295">
    <property type="entry name" value="DUF2867"/>
</dbReference>
<feature type="chain" id="PRO_5046348124" evidence="1">
    <location>
        <begin position="19"/>
        <end position="179"/>
    </location>
</feature>
<evidence type="ECO:0000256" key="1">
    <source>
        <dbReference type="SAM" id="SignalP"/>
    </source>
</evidence>
<dbReference type="Proteomes" id="UP001165296">
    <property type="component" value="Unassembled WGS sequence"/>
</dbReference>
<name>A0ABS8ATK2_9BACT</name>
<gene>
    <name evidence="2" type="ORF">LGH74_14035</name>
</gene>
<comment type="caution">
    <text evidence="2">The sequence shown here is derived from an EMBL/GenBank/DDBJ whole genome shotgun (WGS) entry which is preliminary data.</text>
</comment>
<keyword evidence="3" id="KW-1185">Reference proteome</keyword>
<evidence type="ECO:0000313" key="2">
    <source>
        <dbReference type="EMBL" id="MCB2409106.1"/>
    </source>
</evidence>
<keyword evidence="1" id="KW-0732">Signal</keyword>
<dbReference type="Pfam" id="PF11066">
    <property type="entry name" value="DUF2867"/>
    <property type="match status" value="1"/>
</dbReference>
<dbReference type="EMBL" id="JAJADR010000003">
    <property type="protein sequence ID" value="MCB2409106.1"/>
    <property type="molecule type" value="Genomic_DNA"/>
</dbReference>
<protein>
    <submittedName>
        <fullName evidence="2">DUF2867 domain-containing protein</fullName>
    </submittedName>
</protein>
<reference evidence="2" key="1">
    <citation type="submission" date="2021-10" db="EMBL/GenBank/DDBJ databases">
        <authorList>
            <person name="Dean J.D."/>
            <person name="Kim M.K."/>
            <person name="Newey C.N."/>
            <person name="Stoker T.S."/>
            <person name="Thompson D.W."/>
            <person name="Grose J.H."/>
        </authorList>
    </citation>
    <scope>NUCLEOTIDE SEQUENCE</scope>
    <source>
        <strain evidence="2">BT178</strain>
    </source>
</reference>
<accession>A0ABS8ATK2</accession>
<feature type="signal peptide" evidence="1">
    <location>
        <begin position="1"/>
        <end position="18"/>
    </location>
</feature>
<organism evidence="2 3">
    <name type="scientific">Hymenobacter lucidus</name>
    <dbReference type="NCBI Taxonomy" id="2880930"/>
    <lineage>
        <taxon>Bacteria</taxon>
        <taxon>Pseudomonadati</taxon>
        <taxon>Bacteroidota</taxon>
        <taxon>Cytophagia</taxon>
        <taxon>Cytophagales</taxon>
        <taxon>Hymenobacteraceae</taxon>
        <taxon>Hymenobacter</taxon>
    </lineage>
</organism>
<dbReference type="RefSeq" id="WP_226176618.1">
    <property type="nucleotide sequence ID" value="NZ_JAJADR010000003.1"/>
</dbReference>
<evidence type="ECO:0000313" key="3">
    <source>
        <dbReference type="Proteomes" id="UP001165296"/>
    </source>
</evidence>